<evidence type="ECO:0000313" key="4">
    <source>
        <dbReference type="Proteomes" id="UP000608579"/>
    </source>
</evidence>
<dbReference type="PANTHER" id="PTHR12935">
    <property type="entry name" value="GAMMA-GLUTAMYLCYCLOTRANSFERASE"/>
    <property type="match status" value="1"/>
</dbReference>
<organism evidence="3 4">
    <name type="scientific">Caldiarchaeum subterraneum</name>
    <dbReference type="NCBI Taxonomy" id="311458"/>
    <lineage>
        <taxon>Archaea</taxon>
        <taxon>Nitrososphaerota</taxon>
        <taxon>Candidatus Caldarchaeales</taxon>
        <taxon>Candidatus Caldarchaeaceae</taxon>
        <taxon>Candidatus Caldarchaeum</taxon>
    </lineage>
</organism>
<dbReference type="InterPro" id="IPR017939">
    <property type="entry name" value="G-Glutamylcylcotransferase"/>
</dbReference>
<dbReference type="Proteomes" id="UP000608579">
    <property type="component" value="Unassembled WGS sequence"/>
</dbReference>
<comment type="caution">
    <text evidence="3">The sequence shown here is derived from an EMBL/GenBank/DDBJ whole genome shotgun (WGS) entry which is preliminary data.</text>
</comment>
<dbReference type="Gene3D" id="3.10.490.10">
    <property type="entry name" value="Gamma-glutamyl cyclotransferase-like"/>
    <property type="match status" value="1"/>
</dbReference>
<reference evidence="3" key="1">
    <citation type="journal article" date="2020" name="ISME J.">
        <title>Gammaproteobacteria mediating utilization of methyl-, sulfur- and petroleum organic compounds in deep ocean hydrothermal plumes.</title>
        <authorList>
            <person name="Zhou Z."/>
            <person name="Liu Y."/>
            <person name="Pan J."/>
            <person name="Cron B.R."/>
            <person name="Toner B.M."/>
            <person name="Anantharaman K."/>
            <person name="Breier J.A."/>
            <person name="Dick G.J."/>
            <person name="Li M."/>
        </authorList>
    </citation>
    <scope>NUCLEOTIDE SEQUENCE</scope>
    <source>
        <strain evidence="3">SZUA-1515</strain>
    </source>
</reference>
<dbReference type="GO" id="GO:0003839">
    <property type="term" value="F:gamma-glutamylcyclotransferase activity"/>
    <property type="evidence" value="ECO:0007669"/>
    <property type="project" value="InterPro"/>
</dbReference>
<dbReference type="Pfam" id="PF06094">
    <property type="entry name" value="GGACT"/>
    <property type="match status" value="1"/>
</dbReference>
<accession>A0A832ZVF9</accession>
<feature type="domain" description="Gamma-glutamylcyclotransferase AIG2-like" evidence="2">
    <location>
        <begin position="5"/>
        <end position="118"/>
    </location>
</feature>
<dbReference type="PANTHER" id="PTHR12935:SF0">
    <property type="entry name" value="GAMMA-GLUTAMYLCYCLOTRANSFERASE"/>
    <property type="match status" value="1"/>
</dbReference>
<keyword evidence="1" id="KW-0456">Lyase</keyword>
<dbReference type="CDD" id="cd06661">
    <property type="entry name" value="GGCT_like"/>
    <property type="match status" value="1"/>
</dbReference>
<dbReference type="GO" id="GO:0016740">
    <property type="term" value="F:transferase activity"/>
    <property type="evidence" value="ECO:0007669"/>
    <property type="project" value="UniProtKB-KW"/>
</dbReference>
<gene>
    <name evidence="3" type="ORF">EYH45_03620</name>
</gene>
<evidence type="ECO:0000313" key="3">
    <source>
        <dbReference type="EMBL" id="HIQ29634.1"/>
    </source>
</evidence>
<dbReference type="SUPFAM" id="SSF110857">
    <property type="entry name" value="Gamma-glutamyl cyclotransferase-like"/>
    <property type="match status" value="1"/>
</dbReference>
<dbReference type="InterPro" id="IPR036568">
    <property type="entry name" value="GGCT-like_sf"/>
</dbReference>
<protein>
    <submittedName>
        <fullName evidence="3">Gamma-glutamylcyclotransferase</fullName>
    </submittedName>
</protein>
<dbReference type="InterPro" id="IPR013024">
    <property type="entry name" value="GGCT-like"/>
</dbReference>
<dbReference type="AlphaFoldDB" id="A0A832ZVF9"/>
<name>A0A832ZVF9_CALS0</name>
<keyword evidence="3" id="KW-0808">Transferase</keyword>
<dbReference type="InterPro" id="IPR009288">
    <property type="entry name" value="AIG2-like_dom"/>
</dbReference>
<proteinExistence type="predicted"/>
<dbReference type="EMBL" id="DQVM01000069">
    <property type="protein sequence ID" value="HIQ29634.1"/>
    <property type="molecule type" value="Genomic_DNA"/>
</dbReference>
<evidence type="ECO:0000256" key="1">
    <source>
        <dbReference type="ARBA" id="ARBA00023239"/>
    </source>
</evidence>
<evidence type="ECO:0000259" key="2">
    <source>
        <dbReference type="Pfam" id="PF06094"/>
    </source>
</evidence>
<sequence length="149" mass="17199">MEVWYFAYGVNLDKEVMRRRVGEWIEAKRAILRNYELRFNTYSPTWRGGTASIVEKEGAVVYGVAYLISEEQMKALDKHVGVPNRYSRIKVKVETEDGDELPAMTHVSNNPKYHIHPSQQYLASLLRGLKQHGYQEEVIKTVKKVAGIE</sequence>